<evidence type="ECO:0000256" key="7">
    <source>
        <dbReference type="PIRNR" id="PIRNR002756"/>
    </source>
</evidence>
<keyword evidence="5 7" id="KW-0813">Transport</keyword>
<dbReference type="GO" id="GO:0043190">
    <property type="term" value="C:ATP-binding cassette (ABC) transporter complex"/>
    <property type="evidence" value="ECO:0007669"/>
    <property type="project" value="InterPro"/>
</dbReference>
<proteinExistence type="inferred from homology"/>
<dbReference type="NCBIfam" id="TIGR00975">
    <property type="entry name" value="3a0107s03"/>
    <property type="match status" value="1"/>
</dbReference>
<evidence type="ECO:0000313" key="9">
    <source>
        <dbReference type="EMBL" id="SFK70689.1"/>
    </source>
</evidence>
<evidence type="ECO:0000256" key="3">
    <source>
        <dbReference type="ARBA" id="ARBA00011529"/>
    </source>
</evidence>
<evidence type="ECO:0000256" key="1">
    <source>
        <dbReference type="ARBA" id="ARBA00002841"/>
    </source>
</evidence>
<dbReference type="CDD" id="cd13565">
    <property type="entry name" value="PBP2_PstS"/>
    <property type="match status" value="1"/>
</dbReference>
<dbReference type="GO" id="GO:0035435">
    <property type="term" value="P:phosphate ion transmembrane transport"/>
    <property type="evidence" value="ECO:0007669"/>
    <property type="project" value="InterPro"/>
</dbReference>
<evidence type="ECO:0000313" key="10">
    <source>
        <dbReference type="Proteomes" id="UP000198755"/>
    </source>
</evidence>
<keyword evidence="10" id="KW-1185">Reference proteome</keyword>
<dbReference type="PIRSF" id="PIRSF002756">
    <property type="entry name" value="PstS"/>
    <property type="match status" value="1"/>
</dbReference>
<dbReference type="EMBL" id="FOSN01000016">
    <property type="protein sequence ID" value="SFK70689.1"/>
    <property type="molecule type" value="Genomic_DNA"/>
</dbReference>
<evidence type="ECO:0000256" key="6">
    <source>
        <dbReference type="ARBA" id="ARBA00022592"/>
    </source>
</evidence>
<name>A0A1I4BRR4_9HYPH</name>
<dbReference type="Proteomes" id="UP000198755">
    <property type="component" value="Unassembled WGS sequence"/>
</dbReference>
<sequence length="364" mass="39531">MRRRLKRWLSEPATLKRNTKAKCMKRSLTLVTAAFFALAVQMPQAMSADLRLTGSGASFPFPLYSAWFKDFSKKTEGVTIDYQAKGSGAGIQDLINNTVDFAASDAAMTPEQIAKVERGVVLLPMTAGEIVLAYNLPGSPKNLKLPRDVYPDIFQGKITNWNDARIAKANPDLKLPDLPITVVRRSDSSGTTFVFTKHLSAISPSFKETVGTGTSVQWLNSDKIVAAPKNDGVTATIKQTPGAIGYIEWGYAKLTKADTALLQNKAGKYIAPGGKGGPIALAGAKFPEDLIVWVEDPAEAEAYPIVSFTWMLFYKTQDAPKGEYLRKMVNYGLTDGQKIAESMGYIPLPASVIEKVKAASAKIQ</sequence>
<evidence type="ECO:0000256" key="2">
    <source>
        <dbReference type="ARBA" id="ARBA00008725"/>
    </source>
</evidence>
<organism evidence="9 10">
    <name type="scientific">Methylocapsa palsarum</name>
    <dbReference type="NCBI Taxonomy" id="1612308"/>
    <lineage>
        <taxon>Bacteria</taxon>
        <taxon>Pseudomonadati</taxon>
        <taxon>Pseudomonadota</taxon>
        <taxon>Alphaproteobacteria</taxon>
        <taxon>Hyphomicrobiales</taxon>
        <taxon>Beijerinckiaceae</taxon>
        <taxon>Methylocapsa</taxon>
    </lineage>
</organism>
<comment type="function">
    <text evidence="1 7">Part of the ABC transporter complex PstSACB involved in phosphate import.</text>
</comment>
<feature type="domain" description="PBP" evidence="8">
    <location>
        <begin position="48"/>
        <end position="318"/>
    </location>
</feature>
<dbReference type="SUPFAM" id="SSF53850">
    <property type="entry name" value="Periplasmic binding protein-like II"/>
    <property type="match status" value="1"/>
</dbReference>
<comment type="similarity">
    <text evidence="2 7">Belongs to the PstS family.</text>
</comment>
<keyword evidence="6 7" id="KW-0592">Phosphate transport</keyword>
<dbReference type="PANTHER" id="PTHR42996:SF1">
    <property type="entry name" value="PHOSPHATE-BINDING PROTEIN PSTS"/>
    <property type="match status" value="1"/>
</dbReference>
<dbReference type="InterPro" id="IPR050962">
    <property type="entry name" value="Phosphate-bind_PstS"/>
</dbReference>
<dbReference type="InterPro" id="IPR005673">
    <property type="entry name" value="ABC_phos-bd_PstS"/>
</dbReference>
<dbReference type="Gene3D" id="3.40.190.10">
    <property type="entry name" value="Periplasmic binding protein-like II"/>
    <property type="match status" value="2"/>
</dbReference>
<gene>
    <name evidence="9" type="ORF">SAMN05444581_1164</name>
</gene>
<dbReference type="GO" id="GO:0042301">
    <property type="term" value="F:phosphate ion binding"/>
    <property type="evidence" value="ECO:0007669"/>
    <property type="project" value="InterPro"/>
</dbReference>
<dbReference type="STRING" id="1612308.SAMN05444581_1164"/>
<dbReference type="AlphaFoldDB" id="A0A1I4BRR4"/>
<comment type="subunit">
    <text evidence="3 7">The complex is composed of two ATP-binding proteins (PstB), two transmembrane proteins (PstC and PstA) and a solute-binding protein (PstS).</text>
</comment>
<accession>A0A1I4BRR4</accession>
<dbReference type="InterPro" id="IPR024370">
    <property type="entry name" value="PBP_domain"/>
</dbReference>
<evidence type="ECO:0000256" key="5">
    <source>
        <dbReference type="ARBA" id="ARBA00022448"/>
    </source>
</evidence>
<dbReference type="Pfam" id="PF12849">
    <property type="entry name" value="PBP_like_2"/>
    <property type="match status" value="1"/>
</dbReference>
<reference evidence="9 10" key="1">
    <citation type="submission" date="2016-10" db="EMBL/GenBank/DDBJ databases">
        <authorList>
            <person name="de Groot N.N."/>
        </authorList>
    </citation>
    <scope>NUCLEOTIDE SEQUENCE [LARGE SCALE GENOMIC DNA]</scope>
    <source>
        <strain evidence="9 10">NE2</strain>
    </source>
</reference>
<dbReference type="PANTHER" id="PTHR42996">
    <property type="entry name" value="PHOSPHATE-BINDING PROTEIN PSTS"/>
    <property type="match status" value="1"/>
</dbReference>
<protein>
    <recommendedName>
        <fullName evidence="4 7">Phosphate-binding protein PstS</fullName>
    </recommendedName>
</protein>
<evidence type="ECO:0000256" key="4">
    <source>
        <dbReference type="ARBA" id="ARBA00021889"/>
    </source>
</evidence>
<evidence type="ECO:0000259" key="8">
    <source>
        <dbReference type="Pfam" id="PF12849"/>
    </source>
</evidence>